<dbReference type="Pfam" id="PF10604">
    <property type="entry name" value="Polyketide_cyc2"/>
    <property type="match status" value="1"/>
</dbReference>
<dbReference type="SUPFAM" id="SSF55961">
    <property type="entry name" value="Bet v1-like"/>
    <property type="match status" value="1"/>
</dbReference>
<evidence type="ECO:0000313" key="1">
    <source>
        <dbReference type="EMBL" id="GGC75039.1"/>
    </source>
</evidence>
<reference evidence="1" key="2">
    <citation type="submission" date="2020-09" db="EMBL/GenBank/DDBJ databases">
        <authorList>
            <person name="Sun Q."/>
            <person name="Zhou Y."/>
        </authorList>
    </citation>
    <scope>NUCLEOTIDE SEQUENCE</scope>
    <source>
        <strain evidence="1">CGMCC 1.15478</strain>
    </source>
</reference>
<keyword evidence="2" id="KW-1185">Reference proteome</keyword>
<comment type="caution">
    <text evidence="1">The sequence shown here is derived from an EMBL/GenBank/DDBJ whole genome shotgun (WGS) entry which is preliminary data.</text>
</comment>
<dbReference type="InterPro" id="IPR019587">
    <property type="entry name" value="Polyketide_cyclase/dehydratase"/>
</dbReference>
<dbReference type="AlphaFoldDB" id="A0A916XIZ7"/>
<gene>
    <name evidence="1" type="ORF">GCM10011410_30430</name>
</gene>
<dbReference type="CDD" id="cd07812">
    <property type="entry name" value="SRPBCC"/>
    <property type="match status" value="1"/>
</dbReference>
<evidence type="ECO:0000313" key="2">
    <source>
        <dbReference type="Proteomes" id="UP000641514"/>
    </source>
</evidence>
<dbReference type="Proteomes" id="UP000641514">
    <property type="component" value="Unassembled WGS sequence"/>
</dbReference>
<dbReference type="Gene3D" id="3.30.530.20">
    <property type="match status" value="1"/>
</dbReference>
<reference evidence="1" key="1">
    <citation type="journal article" date="2014" name="Int. J. Syst. Evol. Microbiol.">
        <title>Complete genome sequence of Corynebacterium casei LMG S-19264T (=DSM 44701T), isolated from a smear-ripened cheese.</title>
        <authorList>
            <consortium name="US DOE Joint Genome Institute (JGI-PGF)"/>
            <person name="Walter F."/>
            <person name="Albersmeier A."/>
            <person name="Kalinowski J."/>
            <person name="Ruckert C."/>
        </authorList>
    </citation>
    <scope>NUCLEOTIDE SEQUENCE</scope>
    <source>
        <strain evidence="1">CGMCC 1.15478</strain>
    </source>
</reference>
<sequence>MPAVTAESSIDIKASADRVYDIVSDVTRQHEWAVETESCHWLDGATGPASGARFRGNNQRGPIKWSSKCEVKAAKPGREFTFLVRIFGQPGALWSYVIEPTETGCRVTESTRRVAPRPVALWMNRLALGIKDRDAHNQRNIEQTLQQLKAYAEA</sequence>
<accession>A0A916XIZ7</accession>
<protein>
    <submittedName>
        <fullName evidence="1">Cyclase</fullName>
    </submittedName>
</protein>
<dbReference type="InterPro" id="IPR023393">
    <property type="entry name" value="START-like_dom_sf"/>
</dbReference>
<organism evidence="1 2">
    <name type="scientific">Hoyosella rhizosphaerae</name>
    <dbReference type="NCBI Taxonomy" id="1755582"/>
    <lineage>
        <taxon>Bacteria</taxon>
        <taxon>Bacillati</taxon>
        <taxon>Actinomycetota</taxon>
        <taxon>Actinomycetes</taxon>
        <taxon>Mycobacteriales</taxon>
        <taxon>Hoyosellaceae</taxon>
        <taxon>Hoyosella</taxon>
    </lineage>
</organism>
<name>A0A916XIZ7_9ACTN</name>
<proteinExistence type="predicted"/>
<dbReference type="EMBL" id="BMJH01000004">
    <property type="protein sequence ID" value="GGC75039.1"/>
    <property type="molecule type" value="Genomic_DNA"/>
</dbReference>